<protein>
    <submittedName>
        <fullName evidence="1">Uncharacterized protein</fullName>
    </submittedName>
</protein>
<organism evidence="1 2">
    <name type="scientific">Corynebacterium casei LMG S-19264</name>
    <dbReference type="NCBI Taxonomy" id="1285583"/>
    <lineage>
        <taxon>Bacteria</taxon>
        <taxon>Bacillati</taxon>
        <taxon>Actinomycetota</taxon>
        <taxon>Actinomycetes</taxon>
        <taxon>Mycobacteriales</taxon>
        <taxon>Corynebacteriaceae</taxon>
        <taxon>Corynebacterium</taxon>
    </lineage>
</organism>
<dbReference type="RefSeq" id="WP_025387328.1">
    <property type="nucleotide sequence ID" value="NZ_CP004350.1"/>
</dbReference>
<evidence type="ECO:0000313" key="2">
    <source>
        <dbReference type="Proteomes" id="UP000019226"/>
    </source>
</evidence>
<gene>
    <name evidence="1" type="ORF">CCASEI_05010</name>
</gene>
<dbReference type="EMBL" id="CP004350">
    <property type="protein sequence ID" value="AHI19578.1"/>
    <property type="molecule type" value="Genomic_DNA"/>
</dbReference>
<sequence length="177" mass="19692">MLEHEVLAARYLKILDEHLELRDVSYNKMSAEVKQTEVEDGGLHPVFGLRVSGDGSVARNDEGWLSTSIALAVDIEVDRGVISGEVEGTYRFPEYLVNDVNPIGLVAYANDQAITTLLPYLREVVQNLASRVLRAQIIMPHFVTSDVVFPLPTESDMEEMGYIQAEGGYLTPQKKPE</sequence>
<proteinExistence type="predicted"/>
<evidence type="ECO:0000313" key="1">
    <source>
        <dbReference type="EMBL" id="AHI19578.1"/>
    </source>
</evidence>
<name>A0ABN4CCY3_9CORY</name>
<accession>A0ABN4CCY3</accession>
<dbReference type="GeneID" id="82877154"/>
<reference evidence="2" key="1">
    <citation type="submission" date="2013-02" db="EMBL/GenBank/DDBJ databases">
        <title>The complete genome sequence of Corynebacterium casei LMG S-19264 (=DSM 44701).</title>
        <authorList>
            <person name="Ruckert C."/>
            <person name="Albersmeier A."/>
            <person name="Kalinowski J."/>
        </authorList>
    </citation>
    <scope>NUCLEOTIDE SEQUENCE [LARGE SCALE GENOMIC DNA]</scope>
    <source>
        <strain evidence="2">LMG S-19264</strain>
    </source>
</reference>
<keyword evidence="2" id="KW-1185">Reference proteome</keyword>
<dbReference type="Proteomes" id="UP000019226">
    <property type="component" value="Chromosome"/>
</dbReference>